<feature type="region of interest" description="Disordered" evidence="1">
    <location>
        <begin position="721"/>
        <end position="755"/>
    </location>
</feature>
<dbReference type="AlphaFoldDB" id="A0A1Y2BM71"/>
<proteinExistence type="predicted"/>
<feature type="compositionally biased region" description="Basic and acidic residues" evidence="1">
    <location>
        <begin position="153"/>
        <end position="165"/>
    </location>
</feature>
<accession>A0A1Y2BM71</accession>
<feature type="region of interest" description="Disordered" evidence="1">
    <location>
        <begin position="320"/>
        <end position="349"/>
    </location>
</feature>
<feature type="compositionally biased region" description="Low complexity" evidence="1">
    <location>
        <begin position="275"/>
        <end position="291"/>
    </location>
</feature>
<feature type="compositionally biased region" description="Polar residues" evidence="1">
    <location>
        <begin position="34"/>
        <end position="45"/>
    </location>
</feature>
<evidence type="ECO:0000256" key="1">
    <source>
        <dbReference type="SAM" id="MobiDB-lite"/>
    </source>
</evidence>
<feature type="region of interest" description="Disordered" evidence="1">
    <location>
        <begin position="633"/>
        <end position="678"/>
    </location>
</feature>
<dbReference type="EMBL" id="MCFC01000001">
    <property type="protein sequence ID" value="ORY35687.1"/>
    <property type="molecule type" value="Genomic_DNA"/>
</dbReference>
<feature type="region of interest" description="Disordered" evidence="1">
    <location>
        <begin position="542"/>
        <end position="574"/>
    </location>
</feature>
<dbReference type="STRING" id="71784.A0A1Y2BM71"/>
<protein>
    <submittedName>
        <fullName evidence="2">Uncharacterized protein</fullName>
    </submittedName>
</protein>
<keyword evidence="3" id="KW-1185">Reference proteome</keyword>
<name>A0A1Y2BM71_9TREE</name>
<evidence type="ECO:0000313" key="3">
    <source>
        <dbReference type="Proteomes" id="UP000193986"/>
    </source>
</evidence>
<feature type="compositionally biased region" description="Basic and acidic residues" evidence="1">
    <location>
        <begin position="320"/>
        <end position="336"/>
    </location>
</feature>
<comment type="caution">
    <text evidence="2">The sequence shown here is derived from an EMBL/GenBank/DDBJ whole genome shotgun (WGS) entry which is preliminary data.</text>
</comment>
<dbReference type="Proteomes" id="UP000193986">
    <property type="component" value="Unassembled WGS sequence"/>
</dbReference>
<feature type="compositionally biased region" description="Basic and acidic residues" evidence="1">
    <location>
        <begin position="743"/>
        <end position="754"/>
    </location>
</feature>
<feature type="compositionally biased region" description="Polar residues" evidence="1">
    <location>
        <begin position="248"/>
        <end position="267"/>
    </location>
</feature>
<gene>
    <name evidence="2" type="ORF">BCR39DRAFT_511504</name>
</gene>
<sequence>MSTRPPIASYESTDAPTTLLSTASWTSSSDQDTFATSTALTTPDLTSPRKDPMSKLEPMLEVFEGDQSQRSTRTTSMNRRTSVDLLRGPSVRDRASQFEQQQSSGPTPSTVARTRSTSPLRINRKTSAAVTLSTTTPPHIRRVPVPSTAPVERTARIYTEPERLPRLGRRTPPQTHRPSPELKRGQGSTRRMVQQWENLPETPSAKSQSGSAPLTARRVMSREYLESKPLPLPRANPIPASSALYGSPSKTSPYAPSPLQHLQTPSHPYSRKRSSTLTPSPSSYSLSPSPSGEKKRKTGGRSPLKEMLNVFGGGIKELGRKAKGMGKDKVRERDSFDMNGSPSWDGGMDRLGTNGLPGGIVFSDRMGDQEMESKPSEDPNVVRASPVMYLTSTPCSSVSPWGPWLTSYAALTQSHLRVTYCPIFHNPQSGHSTPRRVFSGTSLTHAAPAVAFSSIPAPEPGTTPDVELTMKDCVEVRSLRREEVRGRGIPPVPEGVGTEVLEMVWADGSKRYLGVEGVGGRLGWVSAIWDVLLACKSLQPQTLPPPSPAMSSNRSEVPSSSLASFPYPNPSQPAGELSDFRARILTLEARTNSSAPPVQKVGDTWVAASALGGSDTEVPRDSLRDSVQRMFDAGPDLTPTPTQPIGGGLPVPTRRESGTSDRIQAWPPTTEGDLSTERDLSIFSRTHSKRSEASVDNLGDGQGYSEIEEHVNYKRSETVLSFDPSDLNPSRSASQVRRTSTIRQDDPYPRRFGDRGVMPVLDEQESEEGGTRVMAAPTHISHITFPKPTKGGIVMNPSPTGSSIETGESATIRTPHTHASSTTTLSLTTDPTVLARLDSHSDEHVTIAKQMDGVQMELGRIITSLGVLVHASKAGETTIPQALDERLNTIGLDIKSVENALTLSNLATNRQAQSLEGPALPQVHEKLDSIAKLCEAMLAKQVVGTAALEVQESTIDGLPIRHSRVENAKSPGLAVKEEEEKSAGQEVAQIMAEVTGGSTKSSPRLAGIQVLHKAPTSPNPSSIIPPSTVAVPLNDATTKQVGEVLALVTELKDARNLQTQQTTDIARYLNELNTWLEKFVQNSSAELSSMSKRITTLVGPDDPSEDSPPGLPDLVVDVHSMLTEQKRRNDTEGMVGQRLDALLGMMGEERERHAAQASIVDQVLTIVDRQRQDNELLLRAIATDLTQEIRGEKMRFVEAMQHATSVNVQHHIDEFKKLLSAEVHKSMKELGEMREQKRALEHQISDLFALKAKHGEMSGENVSP</sequence>
<feature type="region of interest" description="Disordered" evidence="1">
    <location>
        <begin position="227"/>
        <end position="306"/>
    </location>
</feature>
<reference evidence="2 3" key="1">
    <citation type="submission" date="2016-07" db="EMBL/GenBank/DDBJ databases">
        <title>Pervasive Adenine N6-methylation of Active Genes in Fungi.</title>
        <authorList>
            <consortium name="DOE Joint Genome Institute"/>
            <person name="Mondo S.J."/>
            <person name="Dannebaum R.O."/>
            <person name="Kuo R.C."/>
            <person name="Labutti K."/>
            <person name="Haridas S."/>
            <person name="Kuo A."/>
            <person name="Salamov A."/>
            <person name="Ahrendt S.R."/>
            <person name="Lipzen A."/>
            <person name="Sullivan W."/>
            <person name="Andreopoulos W.B."/>
            <person name="Clum A."/>
            <person name="Lindquist E."/>
            <person name="Daum C."/>
            <person name="Ramamoorthy G.K."/>
            <person name="Gryganskyi A."/>
            <person name="Culley D."/>
            <person name="Magnuson J.K."/>
            <person name="James T.Y."/>
            <person name="O'Malley M.A."/>
            <person name="Stajich J.E."/>
            <person name="Spatafora J.W."/>
            <person name="Visel A."/>
            <person name="Grigoriev I.V."/>
        </authorList>
    </citation>
    <scope>NUCLEOTIDE SEQUENCE [LARGE SCALE GENOMIC DNA]</scope>
    <source>
        <strain evidence="2 3">68-887.2</strain>
    </source>
</reference>
<feature type="compositionally biased region" description="Low complexity" evidence="1">
    <location>
        <begin position="21"/>
        <end position="33"/>
    </location>
</feature>
<feature type="compositionally biased region" description="Polar residues" evidence="1">
    <location>
        <begin position="549"/>
        <end position="563"/>
    </location>
</feature>
<feature type="region of interest" description="Disordered" evidence="1">
    <location>
        <begin position="21"/>
        <end position="190"/>
    </location>
</feature>
<feature type="compositionally biased region" description="Polar residues" evidence="1">
    <location>
        <begin position="97"/>
        <end position="137"/>
    </location>
</feature>
<evidence type="ECO:0000313" key="2">
    <source>
        <dbReference type="EMBL" id="ORY35687.1"/>
    </source>
</evidence>
<feature type="compositionally biased region" description="Polar residues" evidence="1">
    <location>
        <begin position="727"/>
        <end position="742"/>
    </location>
</feature>
<dbReference type="OrthoDB" id="2261329at2759"/>
<dbReference type="InParanoid" id="A0A1Y2BM71"/>
<feature type="compositionally biased region" description="Low complexity" evidence="1">
    <location>
        <begin position="68"/>
        <end position="80"/>
    </location>
</feature>
<organism evidence="2 3">
    <name type="scientific">Naematelia encephala</name>
    <dbReference type="NCBI Taxonomy" id="71784"/>
    <lineage>
        <taxon>Eukaryota</taxon>
        <taxon>Fungi</taxon>
        <taxon>Dikarya</taxon>
        <taxon>Basidiomycota</taxon>
        <taxon>Agaricomycotina</taxon>
        <taxon>Tremellomycetes</taxon>
        <taxon>Tremellales</taxon>
        <taxon>Naemateliaceae</taxon>
        <taxon>Naematelia</taxon>
    </lineage>
</organism>